<dbReference type="Gene3D" id="2.130.10.10">
    <property type="entry name" value="YVTN repeat-like/Quinoprotein amine dehydrogenase"/>
    <property type="match status" value="1"/>
</dbReference>
<keyword evidence="4 12" id="KW-0812">Transmembrane</keyword>
<gene>
    <name evidence="13" type="ORF">NE237_020511</name>
</gene>
<sequence length="399" mass="43744">MGRRDPDPPCFRKYGLPLYTTSWVPSKKIFAQKLKQKQELQEGEEVTTDNGSTSLLDTANRSYLAFAGGGGEGRSGIHNAILLAEFDFASNSLSEQPVAKFRTEADLPYRMAVHPGGDGLICSLPKSCRWFDWDVLENEGTYKLDLISSEKVLTQLEDIGQQLAVTFNSEGSILAVGGEDGYLRAFKWPSMEVILDKADAYSSVNDLDFSSDGKFLVSLGNGGPCRVWDVTSSTVVASLPKESDEVFGFCRFSQTSDNNQILYTTTVRGRGGSIVSWNTSSWMRVGSKHIVRDPCAFDVSADGRLLAVGTVQGDIFIMNSLNMKVQSVVRKAHLGLVTRLMFSEDSRALVSTSMDSSARVTVIGEQKRESGGSMWIIVFIVLFAILVYFLKTNGALPLL</sequence>
<keyword evidence="9 12" id="KW-1133">Transmembrane helix</keyword>
<keyword evidence="5" id="KW-0677">Repeat</keyword>
<evidence type="ECO:0000256" key="6">
    <source>
        <dbReference type="ARBA" id="ARBA00022824"/>
    </source>
</evidence>
<dbReference type="InterPro" id="IPR011047">
    <property type="entry name" value="Quinoprotein_ADH-like_sf"/>
</dbReference>
<keyword evidence="6" id="KW-0256">Endoplasmic reticulum</keyword>
<evidence type="ECO:0000256" key="11">
    <source>
        <dbReference type="PROSITE-ProRule" id="PRU00221"/>
    </source>
</evidence>
<dbReference type="EMBL" id="JAMYWD010000009">
    <property type="protein sequence ID" value="KAJ4960601.1"/>
    <property type="molecule type" value="Genomic_DNA"/>
</dbReference>
<dbReference type="AlphaFoldDB" id="A0A9Q0K2D8"/>
<accession>A0A9Q0K2D8</accession>
<comment type="subcellular location">
    <subcellularLocation>
        <location evidence="1">Endoplasmic reticulum membrane</location>
        <topology evidence="1">Single-pass membrane protein</topology>
    </subcellularLocation>
</comment>
<evidence type="ECO:0000256" key="2">
    <source>
        <dbReference type="ARBA" id="ARBA00022448"/>
    </source>
</evidence>
<dbReference type="InterPro" id="IPR015943">
    <property type="entry name" value="WD40/YVTN_repeat-like_dom_sf"/>
</dbReference>
<name>A0A9Q0K2D8_9MAGN</name>
<evidence type="ECO:0000256" key="9">
    <source>
        <dbReference type="ARBA" id="ARBA00022989"/>
    </source>
</evidence>
<keyword evidence="2" id="KW-0813">Transport</keyword>
<dbReference type="OrthoDB" id="2013972at2759"/>
<dbReference type="GO" id="GO:0006888">
    <property type="term" value="P:endoplasmic reticulum to Golgi vesicle-mediated transport"/>
    <property type="evidence" value="ECO:0007669"/>
    <property type="project" value="TreeGrafter"/>
</dbReference>
<evidence type="ECO:0000256" key="7">
    <source>
        <dbReference type="ARBA" id="ARBA00022892"/>
    </source>
</evidence>
<dbReference type="PANTHER" id="PTHR23284">
    <property type="entry name" value="PROLACTIN REGULATORY ELEMENT BINDING PROTEIN"/>
    <property type="match status" value="1"/>
</dbReference>
<dbReference type="FunFam" id="2.130.10.10:FF:000612">
    <property type="entry name" value="SEC12-like protein 2"/>
    <property type="match status" value="1"/>
</dbReference>
<evidence type="ECO:0008006" key="15">
    <source>
        <dbReference type="Google" id="ProtNLM"/>
    </source>
</evidence>
<evidence type="ECO:0000256" key="10">
    <source>
        <dbReference type="ARBA" id="ARBA00023136"/>
    </source>
</evidence>
<dbReference type="PANTHER" id="PTHR23284:SF0">
    <property type="entry name" value="PROLACTIN REGULATORY ELEMENT-BINDING PROTEIN"/>
    <property type="match status" value="1"/>
</dbReference>
<dbReference type="SUPFAM" id="SSF50998">
    <property type="entry name" value="Quinoprotein alcohol dehydrogenase-like"/>
    <property type="match status" value="1"/>
</dbReference>
<keyword evidence="7" id="KW-0931">ER-Golgi transport</keyword>
<dbReference type="Proteomes" id="UP001141806">
    <property type="component" value="Unassembled WGS sequence"/>
</dbReference>
<proteinExistence type="predicted"/>
<dbReference type="GO" id="GO:0015031">
    <property type="term" value="P:protein transport"/>
    <property type="evidence" value="ECO:0007669"/>
    <property type="project" value="UniProtKB-KW"/>
</dbReference>
<evidence type="ECO:0000256" key="8">
    <source>
        <dbReference type="ARBA" id="ARBA00022927"/>
    </source>
</evidence>
<feature type="transmembrane region" description="Helical" evidence="12">
    <location>
        <begin position="372"/>
        <end position="390"/>
    </location>
</feature>
<dbReference type="GO" id="GO:0005789">
    <property type="term" value="C:endoplasmic reticulum membrane"/>
    <property type="evidence" value="ECO:0007669"/>
    <property type="project" value="UniProtKB-SubCell"/>
</dbReference>
<dbReference type="GO" id="GO:0003400">
    <property type="term" value="P:regulation of COPII vesicle coating"/>
    <property type="evidence" value="ECO:0007669"/>
    <property type="project" value="TreeGrafter"/>
</dbReference>
<dbReference type="InterPro" id="IPR001680">
    <property type="entry name" value="WD40_rpt"/>
</dbReference>
<keyword evidence="10 12" id="KW-0472">Membrane</keyword>
<evidence type="ECO:0000313" key="13">
    <source>
        <dbReference type="EMBL" id="KAJ4960601.1"/>
    </source>
</evidence>
<comment type="caution">
    <text evidence="13">The sequence shown here is derived from an EMBL/GenBank/DDBJ whole genome shotgun (WGS) entry which is preliminary data.</text>
</comment>
<keyword evidence="14" id="KW-1185">Reference proteome</keyword>
<reference evidence="13" key="1">
    <citation type="journal article" date="2023" name="Plant J.">
        <title>The genome of the king protea, Protea cynaroides.</title>
        <authorList>
            <person name="Chang J."/>
            <person name="Duong T.A."/>
            <person name="Schoeman C."/>
            <person name="Ma X."/>
            <person name="Roodt D."/>
            <person name="Barker N."/>
            <person name="Li Z."/>
            <person name="Van de Peer Y."/>
            <person name="Mizrachi E."/>
        </authorList>
    </citation>
    <scope>NUCLEOTIDE SEQUENCE</scope>
    <source>
        <tissue evidence="13">Young leaves</tissue>
    </source>
</reference>
<evidence type="ECO:0000256" key="1">
    <source>
        <dbReference type="ARBA" id="ARBA00004389"/>
    </source>
</evidence>
<keyword evidence="8" id="KW-0653">Protein transport</keyword>
<keyword evidence="3 11" id="KW-0853">WD repeat</keyword>
<organism evidence="13 14">
    <name type="scientific">Protea cynaroides</name>
    <dbReference type="NCBI Taxonomy" id="273540"/>
    <lineage>
        <taxon>Eukaryota</taxon>
        <taxon>Viridiplantae</taxon>
        <taxon>Streptophyta</taxon>
        <taxon>Embryophyta</taxon>
        <taxon>Tracheophyta</taxon>
        <taxon>Spermatophyta</taxon>
        <taxon>Magnoliopsida</taxon>
        <taxon>Proteales</taxon>
        <taxon>Proteaceae</taxon>
        <taxon>Protea</taxon>
    </lineage>
</organism>
<dbReference type="InterPro" id="IPR045260">
    <property type="entry name" value="Sec12-like"/>
</dbReference>
<dbReference type="Pfam" id="PF00400">
    <property type="entry name" value="WD40"/>
    <property type="match status" value="2"/>
</dbReference>
<evidence type="ECO:0000313" key="14">
    <source>
        <dbReference type="Proteomes" id="UP001141806"/>
    </source>
</evidence>
<evidence type="ECO:0000256" key="4">
    <source>
        <dbReference type="ARBA" id="ARBA00022692"/>
    </source>
</evidence>
<evidence type="ECO:0000256" key="12">
    <source>
        <dbReference type="SAM" id="Phobius"/>
    </source>
</evidence>
<protein>
    <recommendedName>
        <fullName evidence="15">SEC12-like protein 2</fullName>
    </recommendedName>
</protein>
<evidence type="ECO:0000256" key="5">
    <source>
        <dbReference type="ARBA" id="ARBA00022737"/>
    </source>
</evidence>
<feature type="repeat" description="WD" evidence="11">
    <location>
        <begin position="202"/>
        <end position="238"/>
    </location>
</feature>
<evidence type="ECO:0000256" key="3">
    <source>
        <dbReference type="ARBA" id="ARBA00022574"/>
    </source>
</evidence>
<dbReference type="GO" id="GO:0005085">
    <property type="term" value="F:guanyl-nucleotide exchange factor activity"/>
    <property type="evidence" value="ECO:0007669"/>
    <property type="project" value="InterPro"/>
</dbReference>
<dbReference type="SMART" id="SM00320">
    <property type="entry name" value="WD40"/>
    <property type="match status" value="5"/>
</dbReference>
<dbReference type="PROSITE" id="PS50082">
    <property type="entry name" value="WD_REPEATS_2"/>
    <property type="match status" value="1"/>
</dbReference>